<name>A0A450YQ53_9GAMM</name>
<gene>
    <name evidence="2" type="ORF">BECKTC1821D_GA0114238_102437</name>
    <name evidence="1" type="ORF">BECKTC1821E_GA0114239_102739</name>
</gene>
<organism evidence="1">
    <name type="scientific">Candidatus Kentrum sp. TC</name>
    <dbReference type="NCBI Taxonomy" id="2126339"/>
    <lineage>
        <taxon>Bacteria</taxon>
        <taxon>Pseudomonadati</taxon>
        <taxon>Pseudomonadota</taxon>
        <taxon>Gammaproteobacteria</taxon>
        <taxon>Candidatus Kentrum</taxon>
    </lineage>
</organism>
<evidence type="ECO:0000313" key="1">
    <source>
        <dbReference type="EMBL" id="VFK43653.1"/>
    </source>
</evidence>
<proteinExistence type="predicted"/>
<accession>A0A450YQ53</accession>
<protein>
    <submittedName>
        <fullName evidence="1">Uncharacterized protein</fullName>
    </submittedName>
</protein>
<sequence>MAIVRDYSLPKVREASQPLGGGAEIALEPRSAERIEKLLTDEYEIRNVHYSERAPTSRKEIHGWS</sequence>
<dbReference type="EMBL" id="CAADFT010000027">
    <property type="protein sequence ID" value="VFK43653.1"/>
    <property type="molecule type" value="Genomic_DNA"/>
</dbReference>
<dbReference type="EMBL" id="CAADFS010000024">
    <property type="protein sequence ID" value="VFK45166.1"/>
    <property type="molecule type" value="Genomic_DNA"/>
</dbReference>
<dbReference type="AlphaFoldDB" id="A0A450YQ53"/>
<reference evidence="1" key="1">
    <citation type="submission" date="2019-02" db="EMBL/GenBank/DDBJ databases">
        <authorList>
            <person name="Gruber-Vodicka R. H."/>
            <person name="Seah K. B. B."/>
        </authorList>
    </citation>
    <scope>NUCLEOTIDE SEQUENCE</scope>
    <source>
        <strain evidence="2">BECK_BZ123</strain>
        <strain evidence="1">BECK_BZ125</strain>
    </source>
</reference>
<evidence type="ECO:0000313" key="2">
    <source>
        <dbReference type="EMBL" id="VFK45166.1"/>
    </source>
</evidence>